<keyword evidence="6 10" id="KW-0648">Protein biosynthesis</keyword>
<dbReference type="STRING" id="1903181.BTN85_1645"/>
<evidence type="ECO:0000256" key="6">
    <source>
        <dbReference type="ARBA" id="ARBA00022917"/>
    </source>
</evidence>
<dbReference type="FunFam" id="3.30.930.10:FF:000037">
    <property type="entry name" value="Proline--tRNA ligase"/>
    <property type="match status" value="1"/>
</dbReference>
<comment type="catalytic activity">
    <reaction evidence="8 10">
        <text>tRNA(Pro) + L-proline + ATP = L-prolyl-tRNA(Pro) + AMP + diphosphate</text>
        <dbReference type="Rhea" id="RHEA:14305"/>
        <dbReference type="Rhea" id="RHEA-COMP:9700"/>
        <dbReference type="Rhea" id="RHEA-COMP:9702"/>
        <dbReference type="ChEBI" id="CHEBI:30616"/>
        <dbReference type="ChEBI" id="CHEBI:33019"/>
        <dbReference type="ChEBI" id="CHEBI:60039"/>
        <dbReference type="ChEBI" id="CHEBI:78442"/>
        <dbReference type="ChEBI" id="CHEBI:78532"/>
        <dbReference type="ChEBI" id="CHEBI:456215"/>
        <dbReference type="EC" id="6.1.1.15"/>
    </reaction>
</comment>
<dbReference type="CDD" id="cd00778">
    <property type="entry name" value="ProRS_core_arch_euk"/>
    <property type="match status" value="1"/>
</dbReference>
<evidence type="ECO:0000256" key="2">
    <source>
        <dbReference type="ARBA" id="ARBA00022490"/>
    </source>
</evidence>
<dbReference type="SMART" id="SM00946">
    <property type="entry name" value="ProRS-C_1"/>
    <property type="match status" value="1"/>
</dbReference>
<organism evidence="12 13">
    <name type="scientific">Methanohalarchaeum thermophilum</name>
    <dbReference type="NCBI Taxonomy" id="1903181"/>
    <lineage>
        <taxon>Archaea</taxon>
        <taxon>Methanobacteriati</taxon>
        <taxon>Methanobacteriota</taxon>
        <taxon>Methanonatronarchaeia</taxon>
        <taxon>Methanonatronarchaeales</taxon>
        <taxon>Methanonatronarchaeaceae</taxon>
        <taxon>Candidatus Methanohalarchaeum</taxon>
    </lineage>
</organism>
<dbReference type="InterPro" id="IPR045864">
    <property type="entry name" value="aa-tRNA-synth_II/BPL/LPL"/>
</dbReference>
<dbReference type="InterPro" id="IPR004499">
    <property type="entry name" value="Pro-tRNA-ligase_IIa_arc-type"/>
</dbReference>
<gene>
    <name evidence="10" type="primary">proS</name>
    <name evidence="12" type="ORF">BTN85_1645</name>
</gene>
<sequence>MRETMAEELPEKSNFSEWYNEILKLTEIIDVRYPVKGLYTWFPFGLKIRNLVYDRLKELHNERGHDEVKFPLLIPKKRLMKEADHIASFEDEVFWVERAGKNKLEEPLALRPTSETAMYPIFNKWIRSHTDLPFKSYQVVNTFRYETKHTRPLIREREINSFKEAHTVHEDAKGAEKQIDEAIEIYKKFFDELCVPYLITKRPKWDKFPGAEYTIAFDTMMPDGKALQIGTIHNLGTNFSETFNISFENQKGKQEDAHQCCYGISARCIASLVSVHGDDTGLILPPKFAPIQVVIVPILFSDSDKDKIMGECKRIKDKLKDKDIRTKIDDSEERPGEKFYKWERKGIPLRIEIGPNDIKEDSMTLVRRDTNEKNQLGLDASATDIKEIFEEIKNSLKEKARQKMNSEIIKPKEIEDCKKAIKNNKLVKINWCGEKECGKEIEEQLKADILGSEISTEPKGKCIKCSKKAKNSAYIAKTY</sequence>
<evidence type="ECO:0000313" key="12">
    <source>
        <dbReference type="EMBL" id="OKY79138.1"/>
    </source>
</evidence>
<dbReference type="InterPro" id="IPR002316">
    <property type="entry name" value="Pro-tRNA-ligase_IIa"/>
</dbReference>
<evidence type="ECO:0000256" key="5">
    <source>
        <dbReference type="ARBA" id="ARBA00022840"/>
    </source>
</evidence>
<dbReference type="GO" id="GO:0005524">
    <property type="term" value="F:ATP binding"/>
    <property type="evidence" value="ECO:0007669"/>
    <property type="project" value="UniProtKB-UniRule"/>
</dbReference>
<reference evidence="12" key="1">
    <citation type="submission" date="2016-12" db="EMBL/GenBank/DDBJ databases">
        <title>Discovery of methanogenic haloarchaea.</title>
        <authorList>
            <person name="Sorokin D.Y."/>
            <person name="Makarova K.S."/>
            <person name="Abbas B."/>
            <person name="Ferrer M."/>
            <person name="Golyshin P.N."/>
        </authorList>
    </citation>
    <scope>NUCLEOTIDE SEQUENCE [LARGE SCALE GENOMIC DNA]</scope>
    <source>
        <strain evidence="12">HMET1</strain>
    </source>
</reference>
<dbReference type="FunCoup" id="A0A1Q6DXS4">
    <property type="interactions" value="140"/>
</dbReference>
<evidence type="ECO:0000256" key="10">
    <source>
        <dbReference type="HAMAP-Rule" id="MF_01571"/>
    </source>
</evidence>
<name>A0A1Q6DXS4_METT1</name>
<dbReference type="SUPFAM" id="SSF52954">
    <property type="entry name" value="Class II aaRS ABD-related"/>
    <property type="match status" value="1"/>
</dbReference>
<keyword evidence="3 10" id="KW-0436">Ligase</keyword>
<evidence type="ECO:0000256" key="8">
    <source>
        <dbReference type="ARBA" id="ARBA00047671"/>
    </source>
</evidence>
<dbReference type="HAMAP" id="MF_01571">
    <property type="entry name" value="Pro_tRNA_synth_type3"/>
    <property type="match status" value="1"/>
</dbReference>
<accession>A0A1Q6DXS4</accession>
<dbReference type="Gene3D" id="3.30.930.10">
    <property type="entry name" value="Bira Bifunctional Protein, Domain 2"/>
    <property type="match status" value="1"/>
</dbReference>
<dbReference type="PANTHER" id="PTHR43382:SF2">
    <property type="entry name" value="BIFUNCTIONAL GLUTAMATE_PROLINE--TRNA LIGASE"/>
    <property type="match status" value="1"/>
</dbReference>
<keyword evidence="7 10" id="KW-0030">Aminoacyl-tRNA synthetase</keyword>
<dbReference type="InParanoid" id="A0A1Q6DXS4"/>
<comment type="similarity">
    <text evidence="9 10">Belongs to the class-II aminoacyl-tRNA synthetase family. ProS type 3 subfamily.</text>
</comment>
<evidence type="ECO:0000256" key="9">
    <source>
        <dbReference type="ARBA" id="ARBA00060806"/>
    </source>
</evidence>
<evidence type="ECO:0000256" key="3">
    <source>
        <dbReference type="ARBA" id="ARBA00022598"/>
    </source>
</evidence>
<comment type="function">
    <text evidence="10">Catalyzes the attachment of proline to tRNA(Pro) in a two-step reaction: proline is first activated by ATP to form Pro-AMP and then transferred to the acceptor end of tRNA(Pro).</text>
</comment>
<dbReference type="SUPFAM" id="SSF55681">
    <property type="entry name" value="Class II aaRS and biotin synthetases"/>
    <property type="match status" value="1"/>
</dbReference>
<proteinExistence type="inferred from homology"/>
<comment type="subcellular location">
    <subcellularLocation>
        <location evidence="1 10">Cytoplasm</location>
    </subcellularLocation>
</comment>
<dbReference type="PRINTS" id="PR01046">
    <property type="entry name" value="TRNASYNTHPRO"/>
</dbReference>
<dbReference type="AlphaFoldDB" id="A0A1Q6DXS4"/>
<dbReference type="PANTHER" id="PTHR43382">
    <property type="entry name" value="PROLYL-TRNA SYNTHETASE"/>
    <property type="match status" value="1"/>
</dbReference>
<feature type="domain" description="Aminoacyl-transfer RNA synthetases class-II family profile" evidence="11">
    <location>
        <begin position="37"/>
        <end position="285"/>
    </location>
</feature>
<dbReference type="InterPro" id="IPR006195">
    <property type="entry name" value="aa-tRNA-synth_II"/>
</dbReference>
<dbReference type="GO" id="GO:0004827">
    <property type="term" value="F:proline-tRNA ligase activity"/>
    <property type="evidence" value="ECO:0007669"/>
    <property type="project" value="UniProtKB-UniRule"/>
</dbReference>
<keyword evidence="13" id="KW-1185">Reference proteome</keyword>
<dbReference type="Proteomes" id="UP000185744">
    <property type="component" value="Unassembled WGS sequence"/>
</dbReference>
<dbReference type="FunFam" id="3.40.50.800:FF:000005">
    <property type="entry name" value="bifunctional glutamate/proline--tRNA ligase"/>
    <property type="match status" value="1"/>
</dbReference>
<dbReference type="Pfam" id="PF00587">
    <property type="entry name" value="tRNA-synt_2b"/>
    <property type="match status" value="1"/>
</dbReference>
<evidence type="ECO:0000259" key="11">
    <source>
        <dbReference type="PROSITE" id="PS50862"/>
    </source>
</evidence>
<evidence type="ECO:0000313" key="13">
    <source>
        <dbReference type="Proteomes" id="UP000185744"/>
    </source>
</evidence>
<dbReference type="Pfam" id="PF03129">
    <property type="entry name" value="HGTP_anticodon"/>
    <property type="match status" value="1"/>
</dbReference>
<protein>
    <recommendedName>
        <fullName evidence="10">Proline--tRNA ligase</fullName>
        <ecNumber evidence="10">6.1.1.15</ecNumber>
    </recommendedName>
    <alternativeName>
        <fullName evidence="10">Prolyl-tRNA synthetase</fullName>
        <shortName evidence="10">ProRS</shortName>
    </alternativeName>
</protein>
<dbReference type="EC" id="6.1.1.15" evidence="10"/>
<dbReference type="InterPro" id="IPR004154">
    <property type="entry name" value="Anticodon-bd"/>
</dbReference>
<keyword evidence="2 10" id="KW-0963">Cytoplasm</keyword>
<dbReference type="NCBIfam" id="TIGR00408">
    <property type="entry name" value="proS_fam_I"/>
    <property type="match status" value="1"/>
</dbReference>
<dbReference type="PROSITE" id="PS50862">
    <property type="entry name" value="AA_TRNA_LIGASE_II"/>
    <property type="match status" value="1"/>
</dbReference>
<comment type="caution">
    <text evidence="12">The sequence shown here is derived from an EMBL/GenBank/DDBJ whole genome shotgun (WGS) entry which is preliminary data.</text>
</comment>
<keyword evidence="4 10" id="KW-0547">Nucleotide-binding</keyword>
<evidence type="ECO:0000256" key="1">
    <source>
        <dbReference type="ARBA" id="ARBA00004496"/>
    </source>
</evidence>
<dbReference type="EMBL" id="MSDW01000001">
    <property type="protein sequence ID" value="OKY79138.1"/>
    <property type="molecule type" value="Genomic_DNA"/>
</dbReference>
<dbReference type="InterPro" id="IPR017449">
    <property type="entry name" value="Pro-tRNA_synth_II"/>
</dbReference>
<dbReference type="Gene3D" id="3.30.110.30">
    <property type="entry name" value="C-terminal domain of ProRS"/>
    <property type="match status" value="1"/>
</dbReference>
<comment type="domain">
    <text evidence="10">Consists of three domains: the N-terminal catalytic domain, the anticodon-binding domain and the C-terminal extension.</text>
</comment>
<dbReference type="GO" id="GO:0006433">
    <property type="term" value="P:prolyl-tRNA aminoacylation"/>
    <property type="evidence" value="ECO:0007669"/>
    <property type="project" value="UniProtKB-UniRule"/>
</dbReference>
<dbReference type="CDD" id="cd00862">
    <property type="entry name" value="ProRS_anticodon_zinc"/>
    <property type="match status" value="1"/>
</dbReference>
<evidence type="ECO:0000256" key="4">
    <source>
        <dbReference type="ARBA" id="ARBA00022741"/>
    </source>
</evidence>
<dbReference type="InterPro" id="IPR033721">
    <property type="entry name" value="ProRS_core_arch_euk"/>
</dbReference>
<dbReference type="GO" id="GO:0005737">
    <property type="term" value="C:cytoplasm"/>
    <property type="evidence" value="ECO:0007669"/>
    <property type="project" value="UniProtKB-SubCell"/>
</dbReference>
<dbReference type="InterPro" id="IPR002314">
    <property type="entry name" value="aa-tRNA-synt_IIb"/>
</dbReference>
<dbReference type="InterPro" id="IPR016061">
    <property type="entry name" value="Pro-tRNA_ligase_II_C"/>
</dbReference>
<dbReference type="GO" id="GO:0017101">
    <property type="term" value="C:aminoacyl-tRNA synthetase multienzyme complex"/>
    <property type="evidence" value="ECO:0007669"/>
    <property type="project" value="TreeGrafter"/>
</dbReference>
<dbReference type="Pfam" id="PF09180">
    <property type="entry name" value="ProRS-C_1"/>
    <property type="match status" value="1"/>
</dbReference>
<dbReference type="Gene3D" id="3.40.50.800">
    <property type="entry name" value="Anticodon-binding domain"/>
    <property type="match status" value="1"/>
</dbReference>
<evidence type="ECO:0000256" key="7">
    <source>
        <dbReference type="ARBA" id="ARBA00023146"/>
    </source>
</evidence>
<keyword evidence="5 10" id="KW-0067">ATP-binding</keyword>
<comment type="subunit">
    <text evidence="10">Homodimer.</text>
</comment>
<dbReference type="InterPro" id="IPR036621">
    <property type="entry name" value="Anticodon-bd_dom_sf"/>
</dbReference>
<dbReference type="SUPFAM" id="SSF64586">
    <property type="entry name" value="C-terminal domain of ProRS"/>
    <property type="match status" value="1"/>
</dbReference>